<dbReference type="InterPro" id="IPR019587">
    <property type="entry name" value="Polyketide_cyclase/dehydratase"/>
</dbReference>
<proteinExistence type="predicted"/>
<dbReference type="Proteomes" id="UP001595766">
    <property type="component" value="Unassembled WGS sequence"/>
</dbReference>
<dbReference type="RefSeq" id="WP_241292762.1">
    <property type="nucleotide sequence ID" value="NZ_JAKZGR010000004.1"/>
</dbReference>
<dbReference type="Pfam" id="PF10604">
    <property type="entry name" value="Polyketide_cyc2"/>
    <property type="match status" value="1"/>
</dbReference>
<name>A0ABV8ELK8_9BACT</name>
<feature type="transmembrane region" description="Helical" evidence="1">
    <location>
        <begin position="6"/>
        <end position="23"/>
    </location>
</feature>
<sequence length="179" mass="20126">MSLKMIFALIGIALVAFIGFGLYKASGLKSIQIIQTITIKGSKQEVFDMVKYLNNFPKWSPFLAQDPSQKYEVKGTDGTVGAQYHWHGNKGKDVGYQEIVAIDELSYVGMVCDIQKPFVAKPTFDYNFTETPNGIEVKQDFKLVSGTVDAFFMWMFGAKKEMEETNLQGLQLLKKAVEK</sequence>
<accession>A0ABV8ELK8</accession>
<keyword evidence="3" id="KW-1185">Reference proteome</keyword>
<keyword evidence="1" id="KW-0812">Transmembrane</keyword>
<dbReference type="EMBL" id="JBHSAV010000017">
    <property type="protein sequence ID" value="MFC3976090.1"/>
    <property type="molecule type" value="Genomic_DNA"/>
</dbReference>
<reference evidence="3" key="1">
    <citation type="journal article" date="2019" name="Int. J. Syst. Evol. Microbiol.">
        <title>The Global Catalogue of Microorganisms (GCM) 10K type strain sequencing project: providing services to taxonomists for standard genome sequencing and annotation.</title>
        <authorList>
            <consortium name="The Broad Institute Genomics Platform"/>
            <consortium name="The Broad Institute Genome Sequencing Center for Infectious Disease"/>
            <person name="Wu L."/>
            <person name="Ma J."/>
        </authorList>
    </citation>
    <scope>NUCLEOTIDE SEQUENCE [LARGE SCALE GENOMIC DNA]</scope>
    <source>
        <strain evidence="3">CECT 8551</strain>
    </source>
</reference>
<dbReference type="InterPro" id="IPR023393">
    <property type="entry name" value="START-like_dom_sf"/>
</dbReference>
<protein>
    <submittedName>
        <fullName evidence="2">SRPBCC family protein</fullName>
    </submittedName>
</protein>
<gene>
    <name evidence="2" type="ORF">ACFOUP_06865</name>
</gene>
<keyword evidence="1" id="KW-1133">Transmembrane helix</keyword>
<dbReference type="Gene3D" id="3.30.530.20">
    <property type="match status" value="1"/>
</dbReference>
<evidence type="ECO:0000313" key="2">
    <source>
        <dbReference type="EMBL" id="MFC3976090.1"/>
    </source>
</evidence>
<organism evidence="2 3">
    <name type="scientific">Belliella kenyensis</name>
    <dbReference type="NCBI Taxonomy" id="1472724"/>
    <lineage>
        <taxon>Bacteria</taxon>
        <taxon>Pseudomonadati</taxon>
        <taxon>Bacteroidota</taxon>
        <taxon>Cytophagia</taxon>
        <taxon>Cytophagales</taxon>
        <taxon>Cyclobacteriaceae</taxon>
        <taxon>Belliella</taxon>
    </lineage>
</organism>
<dbReference type="SUPFAM" id="SSF55961">
    <property type="entry name" value="Bet v1-like"/>
    <property type="match status" value="1"/>
</dbReference>
<evidence type="ECO:0000313" key="3">
    <source>
        <dbReference type="Proteomes" id="UP001595766"/>
    </source>
</evidence>
<keyword evidence="1" id="KW-0472">Membrane</keyword>
<evidence type="ECO:0000256" key="1">
    <source>
        <dbReference type="SAM" id="Phobius"/>
    </source>
</evidence>
<comment type="caution">
    <text evidence="2">The sequence shown here is derived from an EMBL/GenBank/DDBJ whole genome shotgun (WGS) entry which is preliminary data.</text>
</comment>